<protein>
    <submittedName>
        <fullName evidence="1">Uncharacterized protein</fullName>
    </submittedName>
</protein>
<proteinExistence type="predicted"/>
<reference evidence="1 2" key="1">
    <citation type="journal article" date="2018" name="BMC Genomics">
        <title>Genomic evidence for intraspecific hybridization in a clonal and extremely halotolerant yeast.</title>
        <authorList>
            <person name="Gostincar C."/>
            <person name="Stajich J.E."/>
            <person name="Zupancic J."/>
            <person name="Zalar P."/>
            <person name="Gunde-Cimerman N."/>
        </authorList>
    </citation>
    <scope>NUCLEOTIDE SEQUENCE [LARGE SCALE GENOMIC DNA]</scope>
    <source>
        <strain evidence="1 2">EXF-171</strain>
    </source>
</reference>
<comment type="caution">
    <text evidence="1">The sequence shown here is derived from an EMBL/GenBank/DDBJ whole genome shotgun (WGS) entry which is preliminary data.</text>
</comment>
<dbReference type="PANTHER" id="PTHR40129:SF2">
    <property type="entry name" value="KETOPANTOATE REDUCTASE N-TERMINAL DOMAIN-CONTAINING PROTEIN"/>
    <property type="match status" value="1"/>
</dbReference>
<dbReference type="PANTHER" id="PTHR40129">
    <property type="entry name" value="KETOPANTOATE REDUCTASE N-TERMINAL DOMAIN-CONTAINING PROTEIN"/>
    <property type="match status" value="1"/>
</dbReference>
<accession>A0A3M7EZJ1</accession>
<dbReference type="InterPro" id="IPR036291">
    <property type="entry name" value="NAD(P)-bd_dom_sf"/>
</dbReference>
<dbReference type="EMBL" id="QWIQ01000584">
    <property type="protein sequence ID" value="RMY81564.1"/>
    <property type="molecule type" value="Genomic_DNA"/>
</dbReference>
<organism evidence="1 2">
    <name type="scientific">Hortaea werneckii</name>
    <name type="common">Black yeast</name>
    <name type="synonym">Cladosporium werneckii</name>
    <dbReference type="NCBI Taxonomy" id="91943"/>
    <lineage>
        <taxon>Eukaryota</taxon>
        <taxon>Fungi</taxon>
        <taxon>Dikarya</taxon>
        <taxon>Ascomycota</taxon>
        <taxon>Pezizomycotina</taxon>
        <taxon>Dothideomycetes</taxon>
        <taxon>Dothideomycetidae</taxon>
        <taxon>Mycosphaerellales</taxon>
        <taxon>Teratosphaeriaceae</taxon>
        <taxon>Hortaea</taxon>
    </lineage>
</organism>
<dbReference type="SUPFAM" id="SSF51735">
    <property type="entry name" value="NAD(P)-binding Rossmann-fold domains"/>
    <property type="match status" value="1"/>
</dbReference>
<dbReference type="AlphaFoldDB" id="A0A3M7EZJ1"/>
<evidence type="ECO:0000313" key="1">
    <source>
        <dbReference type="EMBL" id="RMY81564.1"/>
    </source>
</evidence>
<dbReference type="Proteomes" id="UP000281468">
    <property type="component" value="Unassembled WGS sequence"/>
</dbReference>
<sequence>MTIVYTSRHDSNESPAMHQHDILILGAGWTSTFLIPLCQARHVSFAATTRDGRKVAGAETIPWSFNPDEATASTSNQFSRLPLASAILITFPLTGTGQSKKIVDGYRAAHGAKADTTVFIQFGSSGIWQIPQRTIWVSRRSPYNTDSPRAVAEDELLRLGGCVLNLAGLWGGERQPKNWVGRVARSKEDVKGKKSLHMIHGHDVARAVLAVLKQWDTAKGQRWMLTDGFVYDWWALMSGWADLKAQQGEEVHDEEPSDQAKWVYELMDEERVWALPRSMEALGRCYFGREFWDHFGLVPLKARI</sequence>
<dbReference type="VEuPathDB" id="FungiDB:BTJ68_01964"/>
<dbReference type="Gene3D" id="3.40.50.720">
    <property type="entry name" value="NAD(P)-binding Rossmann-like Domain"/>
    <property type="match status" value="1"/>
</dbReference>
<gene>
    <name evidence="1" type="ORF">D0862_12322</name>
</gene>
<evidence type="ECO:0000313" key="2">
    <source>
        <dbReference type="Proteomes" id="UP000281468"/>
    </source>
</evidence>
<name>A0A3M7EZJ1_HORWE</name>